<dbReference type="STRING" id="392333.SAMN05660860_02519"/>
<keyword evidence="6 10" id="KW-0472">Membrane</keyword>
<dbReference type="InterPro" id="IPR001638">
    <property type="entry name" value="Solute-binding_3/MltF_N"/>
</dbReference>
<evidence type="ECO:0000256" key="1">
    <source>
        <dbReference type="ARBA" id="ARBA00004141"/>
    </source>
</evidence>
<evidence type="ECO:0000256" key="9">
    <source>
        <dbReference type="ARBA" id="ARBA00023303"/>
    </source>
</evidence>
<comment type="subcellular location">
    <subcellularLocation>
        <location evidence="1">Membrane</location>
        <topology evidence="1">Multi-pass membrane protein</topology>
    </subcellularLocation>
</comment>
<evidence type="ECO:0000313" key="14">
    <source>
        <dbReference type="Proteomes" id="UP000182146"/>
    </source>
</evidence>
<feature type="domain" description="Solute-binding protein family 3/N-terminal" evidence="11">
    <location>
        <begin position="62"/>
        <end position="390"/>
    </location>
</feature>
<feature type="transmembrane region" description="Helical" evidence="10">
    <location>
        <begin position="172"/>
        <end position="193"/>
    </location>
</feature>
<name>A0A1G9T8E2_9BACT</name>
<dbReference type="Proteomes" id="UP000182146">
    <property type="component" value="Unassembled WGS sequence"/>
</dbReference>
<evidence type="ECO:0000256" key="7">
    <source>
        <dbReference type="ARBA" id="ARBA00023170"/>
    </source>
</evidence>
<feature type="domain" description="Ionotropic glutamate receptor C-terminal" evidence="12">
    <location>
        <begin position="62"/>
        <end position="382"/>
    </location>
</feature>
<feature type="transmembrane region" description="Helical" evidence="10">
    <location>
        <begin position="34"/>
        <end position="55"/>
    </location>
</feature>
<dbReference type="Pfam" id="PF00060">
    <property type="entry name" value="Lig_chan"/>
    <property type="match status" value="1"/>
</dbReference>
<dbReference type="GO" id="GO:0016020">
    <property type="term" value="C:membrane"/>
    <property type="evidence" value="ECO:0007669"/>
    <property type="project" value="UniProtKB-SubCell"/>
</dbReference>
<keyword evidence="3 10" id="KW-0812">Transmembrane</keyword>
<keyword evidence="8" id="KW-0325">Glycoprotein</keyword>
<protein>
    <submittedName>
        <fullName evidence="13">Ligand-gated ion channel</fullName>
    </submittedName>
</protein>
<feature type="transmembrane region" description="Helical" evidence="10">
    <location>
        <begin position="238"/>
        <end position="262"/>
    </location>
</feature>
<dbReference type="InterPro" id="IPR015683">
    <property type="entry name" value="Ionotropic_Glu_rcpt"/>
</dbReference>
<dbReference type="GO" id="GO:0015276">
    <property type="term" value="F:ligand-gated monoatomic ion channel activity"/>
    <property type="evidence" value="ECO:0007669"/>
    <property type="project" value="InterPro"/>
</dbReference>
<evidence type="ECO:0000256" key="5">
    <source>
        <dbReference type="ARBA" id="ARBA00023065"/>
    </source>
</evidence>
<evidence type="ECO:0000256" key="6">
    <source>
        <dbReference type="ARBA" id="ARBA00023136"/>
    </source>
</evidence>
<dbReference type="SMART" id="SM00062">
    <property type="entry name" value="PBPb"/>
    <property type="match status" value="1"/>
</dbReference>
<feature type="transmembrane region" description="Helical" evidence="10">
    <location>
        <begin position="205"/>
        <end position="226"/>
    </location>
</feature>
<evidence type="ECO:0000256" key="2">
    <source>
        <dbReference type="ARBA" id="ARBA00022448"/>
    </source>
</evidence>
<accession>A0A1G9T8E2</accession>
<dbReference type="Pfam" id="PF00497">
    <property type="entry name" value="SBP_bac_3"/>
    <property type="match status" value="1"/>
</dbReference>
<dbReference type="EMBL" id="FNGU01000006">
    <property type="protein sequence ID" value="SDM43926.1"/>
    <property type="molecule type" value="Genomic_DNA"/>
</dbReference>
<dbReference type="Gene3D" id="3.40.190.10">
    <property type="entry name" value="Periplasmic binding protein-like II"/>
    <property type="match status" value="2"/>
</dbReference>
<proteinExistence type="predicted"/>
<dbReference type="PRINTS" id="PR00169">
    <property type="entry name" value="KCHANNEL"/>
</dbReference>
<dbReference type="SUPFAM" id="SSF81324">
    <property type="entry name" value="Voltage-gated potassium channels"/>
    <property type="match status" value="1"/>
</dbReference>
<keyword evidence="7" id="KW-0675">Receptor</keyword>
<evidence type="ECO:0000256" key="4">
    <source>
        <dbReference type="ARBA" id="ARBA00022989"/>
    </source>
</evidence>
<keyword evidence="2" id="KW-0813">Transport</keyword>
<dbReference type="Gene3D" id="1.20.5.110">
    <property type="match status" value="1"/>
</dbReference>
<organism evidence="13 14">
    <name type="scientific">Geoalkalibacter ferrihydriticus</name>
    <dbReference type="NCBI Taxonomy" id="392333"/>
    <lineage>
        <taxon>Bacteria</taxon>
        <taxon>Pseudomonadati</taxon>
        <taxon>Thermodesulfobacteriota</taxon>
        <taxon>Desulfuromonadia</taxon>
        <taxon>Desulfuromonadales</taxon>
        <taxon>Geoalkalibacteraceae</taxon>
        <taxon>Geoalkalibacter</taxon>
    </lineage>
</organism>
<gene>
    <name evidence="13" type="ORF">SAMN05660860_02519</name>
</gene>
<dbReference type="InterPro" id="IPR001320">
    <property type="entry name" value="Iontro_rcpt_C"/>
</dbReference>
<keyword evidence="4 10" id="KW-1133">Transmembrane helix</keyword>
<dbReference type="PANTHER" id="PTHR18966">
    <property type="entry name" value="IONOTROPIC GLUTAMATE RECEPTOR"/>
    <property type="match status" value="1"/>
</dbReference>
<evidence type="ECO:0000259" key="11">
    <source>
        <dbReference type="SMART" id="SM00062"/>
    </source>
</evidence>
<evidence type="ECO:0000259" key="12">
    <source>
        <dbReference type="SMART" id="SM00079"/>
    </source>
</evidence>
<dbReference type="Gene3D" id="1.10.287.70">
    <property type="match status" value="1"/>
</dbReference>
<keyword evidence="9" id="KW-0407">Ion channel</keyword>
<reference evidence="13 14" key="1">
    <citation type="submission" date="2016-10" db="EMBL/GenBank/DDBJ databases">
        <authorList>
            <person name="de Groot N.N."/>
        </authorList>
    </citation>
    <scope>NUCLEOTIDE SEQUENCE [LARGE SCALE GENOMIC DNA]</scope>
    <source>
        <strain evidence="13 14">DSM 17813</strain>
    </source>
</reference>
<evidence type="ECO:0000256" key="3">
    <source>
        <dbReference type="ARBA" id="ARBA00022692"/>
    </source>
</evidence>
<evidence type="ECO:0000256" key="10">
    <source>
        <dbReference type="SAM" id="Phobius"/>
    </source>
</evidence>
<keyword evidence="5" id="KW-0406">Ion transport</keyword>
<evidence type="ECO:0000256" key="8">
    <source>
        <dbReference type="ARBA" id="ARBA00023180"/>
    </source>
</evidence>
<dbReference type="AlphaFoldDB" id="A0A1G9T8E2"/>
<dbReference type="SMART" id="SM00079">
    <property type="entry name" value="PBPe"/>
    <property type="match status" value="1"/>
</dbReference>
<dbReference type="SUPFAM" id="SSF53850">
    <property type="entry name" value="Periplasmic binding protein-like II"/>
    <property type="match status" value="1"/>
</dbReference>
<evidence type="ECO:0000313" key="13">
    <source>
        <dbReference type="EMBL" id="SDM43926.1"/>
    </source>
</evidence>
<sequence>MNLNPHRRRGAIPVAAHGLSTKKTSELNRWRNRALILALFICPFGLLFSGAAAAATTPDEEVLRVATREVPPFAMRDAEGHWRGISIDLWRAAAEDLNLKFEFYDTSLADMLDGTGRQRFDAAVAAITVTAERERHLDFTHPFYTTGLAIAVPTTERTQWLGVARAFLSREFFQVVSVLALVLLGFGLLTWLCERRRNSAQFGGSSLQGIGAGFWWAAVTMTTVGYGDKAPVTLGGRLVALVWMFGAIIIISSFTAAITSALTVSQLSGSISGPEELHRARVTSVSGSTSAAYLSRNHIGFHPFATLSEALQAVADGRADACVYDAPLLQHLTNTQFSGNIRVLPATFERQDYSIALPRDSELRKPLNQEILLRINSRWWQDILYRYLGG</sequence>